<dbReference type="Gene3D" id="1.10.260.40">
    <property type="entry name" value="lambda repressor-like DNA-binding domains"/>
    <property type="match status" value="1"/>
</dbReference>
<dbReference type="PROSITE" id="PS50943">
    <property type="entry name" value="HTH_CROC1"/>
    <property type="match status" value="1"/>
</dbReference>
<comment type="caution">
    <text evidence="2">The sequence shown here is derived from an EMBL/GenBank/DDBJ whole genome shotgun (WGS) entry which is preliminary data.</text>
</comment>
<dbReference type="AlphaFoldDB" id="A0A243RVT6"/>
<dbReference type="GO" id="GO:0003677">
    <property type="term" value="F:DNA binding"/>
    <property type="evidence" value="ECO:0007669"/>
    <property type="project" value="UniProtKB-KW"/>
</dbReference>
<dbReference type="RefSeq" id="WP_086568023.1">
    <property type="nucleotide sequence ID" value="NZ_NGFP01000009.1"/>
</dbReference>
<dbReference type="Proteomes" id="UP000194761">
    <property type="component" value="Unassembled WGS sequence"/>
</dbReference>
<reference evidence="2 3" key="1">
    <citation type="submission" date="2017-05" db="EMBL/GenBank/DDBJ databases">
        <title>Biotechnological potential of actinobacteria isolated from South African environments.</title>
        <authorList>
            <person name="Le Roes-Hill M."/>
            <person name="Prins A."/>
            <person name="Durrell K.A."/>
        </authorList>
    </citation>
    <scope>NUCLEOTIDE SEQUENCE [LARGE SCALE GENOMIC DNA]</scope>
    <source>
        <strain evidence="2">M26</strain>
    </source>
</reference>
<evidence type="ECO:0000313" key="3">
    <source>
        <dbReference type="Proteomes" id="UP000194761"/>
    </source>
</evidence>
<dbReference type="InterPro" id="IPR010982">
    <property type="entry name" value="Lambda_DNA-bd_dom_sf"/>
</dbReference>
<dbReference type="SMART" id="SM00530">
    <property type="entry name" value="HTH_XRE"/>
    <property type="match status" value="1"/>
</dbReference>
<protein>
    <submittedName>
        <fullName evidence="2">DNA-binding protein</fullName>
    </submittedName>
</protein>
<accession>A0A243RVT6</accession>
<dbReference type="CDD" id="cd00093">
    <property type="entry name" value="HTH_XRE"/>
    <property type="match status" value="1"/>
</dbReference>
<feature type="domain" description="HTH cro/C1-type" evidence="1">
    <location>
        <begin position="42"/>
        <end position="70"/>
    </location>
</feature>
<keyword evidence="3" id="KW-1185">Reference proteome</keyword>
<gene>
    <name evidence="2" type="ORF">CA984_03580</name>
</gene>
<name>A0A243RVT6_9ACTN</name>
<proteinExistence type="predicted"/>
<dbReference type="EMBL" id="NGFP01000009">
    <property type="protein sequence ID" value="OUC99300.1"/>
    <property type="molecule type" value="Genomic_DNA"/>
</dbReference>
<dbReference type="Pfam" id="PF13560">
    <property type="entry name" value="HTH_31"/>
    <property type="match status" value="1"/>
</dbReference>
<sequence length="404" mass="44783">MPEDNTPKSFGGRVRFFRDKAGMSRTLFGELCGRSEDWAKGIENGKIGMPGLSMLIRMAEILGVEDLAQFTGEQRLTRATYSKRSHDQAPAVARALSAYPLVVPDREPVSADALAANVAQAWMVWHGSPTQRTAVATVLPRLLEDARISVRLLEGLHRRRALTSLAQIYHLAQLYLSFQPYPELILMTGDRAMQAAQDADDPKAMAAATWYLNHVWRDAGEQAEARIDLAHQAGRLLRPDDEEDRSLWGLLQLAMALSYAKTGRRGDAEHHWDEASRAARALEGHHPWLMFGTGMVDAYAVTMSADLTNGHEATRQGDRIDLAAIPSKTRRAFHTVEIARGFHLRREPVATIHLLQKAYDISPDTIAYNLFTRGVVSELMTTGGATIRDEARDLARKISLPSAA</sequence>
<dbReference type="InterPro" id="IPR001387">
    <property type="entry name" value="Cro/C1-type_HTH"/>
</dbReference>
<dbReference type="SUPFAM" id="SSF47413">
    <property type="entry name" value="lambda repressor-like DNA-binding domains"/>
    <property type="match status" value="1"/>
</dbReference>
<evidence type="ECO:0000313" key="2">
    <source>
        <dbReference type="EMBL" id="OUC99300.1"/>
    </source>
</evidence>
<evidence type="ECO:0000259" key="1">
    <source>
        <dbReference type="PROSITE" id="PS50943"/>
    </source>
</evidence>
<organism evidence="2 3">
    <name type="scientific">Streptosporangium minutum</name>
    <dbReference type="NCBI Taxonomy" id="569862"/>
    <lineage>
        <taxon>Bacteria</taxon>
        <taxon>Bacillati</taxon>
        <taxon>Actinomycetota</taxon>
        <taxon>Actinomycetes</taxon>
        <taxon>Streptosporangiales</taxon>
        <taxon>Streptosporangiaceae</taxon>
        <taxon>Streptosporangium</taxon>
    </lineage>
</organism>
<keyword evidence="2" id="KW-0238">DNA-binding</keyword>